<dbReference type="Gene3D" id="3.30.1180.10">
    <property type="match status" value="1"/>
</dbReference>
<dbReference type="RefSeq" id="WP_159428862.1">
    <property type="nucleotide sequence ID" value="NZ_FOEN01000005.1"/>
</dbReference>
<keyword evidence="4" id="KW-1185">Reference proteome</keyword>
<accession>A0A1H9DIK3</accession>
<sequence length="289" mass="31872">MKLAIIVDSTAGLVPPLSTYPDLFQVNLWINFADGQSMVDSVDGAKNKGFYQRLAQAEELPSTSQPQIGEYYTLMDQIVEEGYDAVIAFHLSGKISGTSASAQLVMQDYADKLKTYVVDSKSASVAVLGMVRQCIALHERGYSFEQLTQAMESLVVRTKVYFMVQDLNNLTKGGRLSATGAMLGNVLKIRPILTFNPAGEMVVHDKIRTTKKVYQEFQTWAEDLVKECPEGYDIAIVHTDAYDEATELHQQFEQKFGAEHLLSIGWASPVLGTHTGKGLVGFGVLPHIE</sequence>
<dbReference type="AlphaFoldDB" id="A0A1H9DIK3"/>
<dbReference type="InterPro" id="IPR043168">
    <property type="entry name" value="DegV_C"/>
</dbReference>
<dbReference type="GO" id="GO:0008289">
    <property type="term" value="F:lipid binding"/>
    <property type="evidence" value="ECO:0007669"/>
    <property type="project" value="UniProtKB-KW"/>
</dbReference>
<dbReference type="Pfam" id="PF02645">
    <property type="entry name" value="DegV"/>
    <property type="match status" value="1"/>
</dbReference>
<evidence type="ECO:0000313" key="4">
    <source>
        <dbReference type="Proteomes" id="UP000198833"/>
    </source>
</evidence>
<name>A0A1H9DIK3_9LACT</name>
<dbReference type="InterPro" id="IPR003797">
    <property type="entry name" value="DegV"/>
</dbReference>
<dbReference type="Gene3D" id="3.40.50.10170">
    <property type="match status" value="1"/>
</dbReference>
<dbReference type="Proteomes" id="UP000198833">
    <property type="component" value="Unassembled WGS sequence"/>
</dbReference>
<comment type="function">
    <text evidence="1">May bind long-chain fatty acids, such as palmitate, and may play a role in lipid transport or fatty acid metabolism.</text>
</comment>
<gene>
    <name evidence="3" type="ORF">SAMN04488558_105151</name>
</gene>
<evidence type="ECO:0000256" key="2">
    <source>
        <dbReference type="ARBA" id="ARBA00023121"/>
    </source>
</evidence>
<dbReference type="InterPro" id="IPR050270">
    <property type="entry name" value="DegV_domain_contain"/>
</dbReference>
<dbReference type="EMBL" id="FOEN01000005">
    <property type="protein sequence ID" value="SEQ13249.1"/>
    <property type="molecule type" value="Genomic_DNA"/>
</dbReference>
<dbReference type="PANTHER" id="PTHR33434:SF2">
    <property type="entry name" value="FATTY ACID-BINDING PROTEIN TM_1468"/>
    <property type="match status" value="1"/>
</dbReference>
<dbReference type="PANTHER" id="PTHR33434">
    <property type="entry name" value="DEGV DOMAIN-CONTAINING PROTEIN DR_1986-RELATED"/>
    <property type="match status" value="1"/>
</dbReference>
<evidence type="ECO:0000256" key="1">
    <source>
        <dbReference type="ARBA" id="ARBA00003238"/>
    </source>
</evidence>
<dbReference type="OrthoDB" id="9775494at2"/>
<protein>
    <submittedName>
        <fullName evidence="3">EDD domain protein, DegV family</fullName>
    </submittedName>
</protein>
<dbReference type="STRING" id="89093.SAMN04488558_105151"/>
<keyword evidence="2" id="KW-0446">Lipid-binding</keyword>
<dbReference type="PROSITE" id="PS51482">
    <property type="entry name" value="DEGV"/>
    <property type="match status" value="1"/>
</dbReference>
<evidence type="ECO:0000313" key="3">
    <source>
        <dbReference type="EMBL" id="SEQ13249.1"/>
    </source>
</evidence>
<dbReference type="SUPFAM" id="SSF82549">
    <property type="entry name" value="DAK1/DegV-like"/>
    <property type="match status" value="1"/>
</dbReference>
<reference evidence="3 4" key="1">
    <citation type="submission" date="2016-10" db="EMBL/GenBank/DDBJ databases">
        <authorList>
            <person name="de Groot N.N."/>
        </authorList>
    </citation>
    <scope>NUCLEOTIDE SEQUENCE [LARGE SCALE GENOMIC DNA]</scope>
    <source>
        <strain evidence="3 4">DSM 15695</strain>
    </source>
</reference>
<proteinExistence type="predicted"/>
<organism evidence="3 4">
    <name type="scientific">Ignavigranum ruoffiae</name>
    <dbReference type="NCBI Taxonomy" id="89093"/>
    <lineage>
        <taxon>Bacteria</taxon>
        <taxon>Bacillati</taxon>
        <taxon>Bacillota</taxon>
        <taxon>Bacilli</taxon>
        <taxon>Lactobacillales</taxon>
        <taxon>Aerococcaceae</taxon>
        <taxon>Ignavigranum</taxon>
    </lineage>
</organism>
<dbReference type="NCBIfam" id="TIGR00762">
    <property type="entry name" value="DegV"/>
    <property type="match status" value="1"/>
</dbReference>